<name>X0U6Q5_9ZZZZ</name>
<dbReference type="CDD" id="cd07377">
    <property type="entry name" value="WHTH_GntR"/>
    <property type="match status" value="1"/>
</dbReference>
<dbReference type="SUPFAM" id="SSF64288">
    <property type="entry name" value="Chorismate lyase-like"/>
    <property type="match status" value="1"/>
</dbReference>
<evidence type="ECO:0000256" key="2">
    <source>
        <dbReference type="ARBA" id="ARBA00023125"/>
    </source>
</evidence>
<feature type="non-terminal residue" evidence="5">
    <location>
        <position position="193"/>
    </location>
</feature>
<dbReference type="SMART" id="SM00345">
    <property type="entry name" value="HTH_GNTR"/>
    <property type="match status" value="1"/>
</dbReference>
<evidence type="ECO:0000256" key="1">
    <source>
        <dbReference type="ARBA" id="ARBA00023015"/>
    </source>
</evidence>
<dbReference type="InterPro" id="IPR028978">
    <property type="entry name" value="Chorismate_lyase_/UTRA_dom_sf"/>
</dbReference>
<gene>
    <name evidence="5" type="ORF">S01H1_43636</name>
</gene>
<organism evidence="5">
    <name type="scientific">marine sediment metagenome</name>
    <dbReference type="NCBI Taxonomy" id="412755"/>
    <lineage>
        <taxon>unclassified sequences</taxon>
        <taxon>metagenomes</taxon>
        <taxon>ecological metagenomes</taxon>
    </lineage>
</organism>
<dbReference type="GO" id="GO:0003677">
    <property type="term" value="F:DNA binding"/>
    <property type="evidence" value="ECO:0007669"/>
    <property type="project" value="UniProtKB-KW"/>
</dbReference>
<dbReference type="InterPro" id="IPR036390">
    <property type="entry name" value="WH_DNA-bd_sf"/>
</dbReference>
<keyword evidence="3" id="KW-0804">Transcription</keyword>
<dbReference type="InterPro" id="IPR050679">
    <property type="entry name" value="Bact_HTH_transcr_reg"/>
</dbReference>
<accession>X0U6Q5</accession>
<evidence type="ECO:0000256" key="3">
    <source>
        <dbReference type="ARBA" id="ARBA00023163"/>
    </source>
</evidence>
<keyword evidence="1" id="KW-0805">Transcription regulation</keyword>
<dbReference type="PROSITE" id="PS50949">
    <property type="entry name" value="HTH_GNTR"/>
    <property type="match status" value="1"/>
</dbReference>
<sequence>MTVPDSKTTSPASATLNLDRRPLYIRAQEVLRERLENGTYQPGSQLPPEPDLALQLGISRSTLREAMRTFEERGRITRRRGIGTFVSQPPPLVIDSGLETLESIDSLVRRRGITIDTRDLGIESQPASQEVAYLLQVDQGSPVTVVTRTKVAANRPVAHMIDVLPDTVVSPQAMRDGFRGSVLDYLLERSDLD</sequence>
<dbReference type="Pfam" id="PF07702">
    <property type="entry name" value="UTRA"/>
    <property type="match status" value="1"/>
</dbReference>
<dbReference type="PRINTS" id="PR00035">
    <property type="entry name" value="HTHGNTR"/>
</dbReference>
<dbReference type="InterPro" id="IPR000524">
    <property type="entry name" value="Tscrpt_reg_HTH_GntR"/>
</dbReference>
<dbReference type="GO" id="GO:0003700">
    <property type="term" value="F:DNA-binding transcription factor activity"/>
    <property type="evidence" value="ECO:0007669"/>
    <property type="project" value="InterPro"/>
</dbReference>
<dbReference type="InterPro" id="IPR036388">
    <property type="entry name" value="WH-like_DNA-bd_sf"/>
</dbReference>
<protein>
    <recommendedName>
        <fullName evidence="4">HTH gntR-type domain-containing protein</fullName>
    </recommendedName>
</protein>
<dbReference type="Gene3D" id="3.40.1410.10">
    <property type="entry name" value="Chorismate lyase-like"/>
    <property type="match status" value="1"/>
</dbReference>
<dbReference type="AlphaFoldDB" id="X0U6Q5"/>
<dbReference type="EMBL" id="BARS01027804">
    <property type="protein sequence ID" value="GAG01260.1"/>
    <property type="molecule type" value="Genomic_DNA"/>
</dbReference>
<dbReference type="Pfam" id="PF00392">
    <property type="entry name" value="GntR"/>
    <property type="match status" value="1"/>
</dbReference>
<dbReference type="GO" id="GO:0045892">
    <property type="term" value="P:negative regulation of DNA-templated transcription"/>
    <property type="evidence" value="ECO:0007669"/>
    <property type="project" value="TreeGrafter"/>
</dbReference>
<dbReference type="SUPFAM" id="SSF46785">
    <property type="entry name" value="Winged helix' DNA-binding domain"/>
    <property type="match status" value="1"/>
</dbReference>
<dbReference type="PANTHER" id="PTHR44846">
    <property type="entry name" value="MANNOSYL-D-GLYCERATE TRANSPORT/METABOLISM SYSTEM REPRESSOR MNGR-RELATED"/>
    <property type="match status" value="1"/>
</dbReference>
<evidence type="ECO:0000313" key="5">
    <source>
        <dbReference type="EMBL" id="GAG01260.1"/>
    </source>
</evidence>
<reference evidence="5" key="1">
    <citation type="journal article" date="2014" name="Front. Microbiol.">
        <title>High frequency of phylogenetically diverse reductive dehalogenase-homologous genes in deep subseafloor sedimentary metagenomes.</title>
        <authorList>
            <person name="Kawai M."/>
            <person name="Futagami T."/>
            <person name="Toyoda A."/>
            <person name="Takaki Y."/>
            <person name="Nishi S."/>
            <person name="Hori S."/>
            <person name="Arai W."/>
            <person name="Tsubouchi T."/>
            <person name="Morono Y."/>
            <person name="Uchiyama I."/>
            <person name="Ito T."/>
            <person name="Fujiyama A."/>
            <person name="Inagaki F."/>
            <person name="Takami H."/>
        </authorList>
    </citation>
    <scope>NUCLEOTIDE SEQUENCE</scope>
    <source>
        <strain evidence="5">Expedition CK06-06</strain>
    </source>
</reference>
<dbReference type="InterPro" id="IPR011663">
    <property type="entry name" value="UTRA"/>
</dbReference>
<dbReference type="Gene3D" id="1.10.10.10">
    <property type="entry name" value="Winged helix-like DNA-binding domain superfamily/Winged helix DNA-binding domain"/>
    <property type="match status" value="1"/>
</dbReference>
<keyword evidence="2" id="KW-0238">DNA-binding</keyword>
<proteinExistence type="predicted"/>
<evidence type="ECO:0000259" key="4">
    <source>
        <dbReference type="PROSITE" id="PS50949"/>
    </source>
</evidence>
<dbReference type="PANTHER" id="PTHR44846:SF17">
    <property type="entry name" value="GNTR-FAMILY TRANSCRIPTIONAL REGULATOR"/>
    <property type="match status" value="1"/>
</dbReference>
<comment type="caution">
    <text evidence="5">The sequence shown here is derived from an EMBL/GenBank/DDBJ whole genome shotgun (WGS) entry which is preliminary data.</text>
</comment>
<feature type="domain" description="HTH gntR-type" evidence="4">
    <location>
        <begin position="21"/>
        <end position="89"/>
    </location>
</feature>